<dbReference type="Proteomes" id="UP000182840">
    <property type="component" value="Chromosome"/>
</dbReference>
<protein>
    <submittedName>
        <fullName evidence="1">Uncharacterized protein</fullName>
    </submittedName>
</protein>
<organism evidence="1 2">
    <name type="scientific">Aquibium oceanicum</name>
    <dbReference type="NCBI Taxonomy" id="1670800"/>
    <lineage>
        <taxon>Bacteria</taxon>
        <taxon>Pseudomonadati</taxon>
        <taxon>Pseudomonadota</taxon>
        <taxon>Alphaproteobacteria</taxon>
        <taxon>Hyphomicrobiales</taxon>
        <taxon>Phyllobacteriaceae</taxon>
        <taxon>Aquibium</taxon>
    </lineage>
</organism>
<name>A0A1L3SMC0_9HYPH</name>
<evidence type="ECO:0000313" key="1">
    <source>
        <dbReference type="EMBL" id="APH70485.1"/>
    </source>
</evidence>
<gene>
    <name evidence="1" type="ORF">BSQ44_03115</name>
</gene>
<evidence type="ECO:0000313" key="2">
    <source>
        <dbReference type="Proteomes" id="UP000182840"/>
    </source>
</evidence>
<reference evidence="2" key="1">
    <citation type="submission" date="2016-11" db="EMBL/GenBank/DDBJ databases">
        <title>Mesorhizobium oceanicum sp. nov., isolated from deep seawater in South China Sea.</title>
        <authorList>
            <person name="Fu G.-Y."/>
        </authorList>
    </citation>
    <scope>NUCLEOTIDE SEQUENCE [LARGE SCALE GENOMIC DNA]</scope>
    <source>
        <strain evidence="2">B7</strain>
    </source>
</reference>
<dbReference type="KEGG" id="meso:BSQ44_03115"/>
<keyword evidence="2" id="KW-1185">Reference proteome</keyword>
<dbReference type="AlphaFoldDB" id="A0A1L3SMC0"/>
<accession>A0A1L3SMC0</accession>
<sequence>MEWRQSGVGSRQSGKEIRELAAGIFSAGRDLSTLAPGSFAMKTVLSRPGVPLARRSLASQLAWAMALEDGRSPALFRVAVLQERQ</sequence>
<dbReference type="STRING" id="1670800.BSQ44_03115"/>
<dbReference type="EMBL" id="CP018171">
    <property type="protein sequence ID" value="APH70485.1"/>
    <property type="molecule type" value="Genomic_DNA"/>
</dbReference>
<proteinExistence type="predicted"/>